<proteinExistence type="predicted"/>
<dbReference type="AlphaFoldDB" id="A0A2P2KLX6"/>
<reference evidence="1" key="1">
    <citation type="submission" date="2018-02" db="EMBL/GenBank/DDBJ databases">
        <title>Rhizophora mucronata_Transcriptome.</title>
        <authorList>
            <person name="Meera S.P."/>
            <person name="Sreeshan A."/>
            <person name="Augustine A."/>
        </authorList>
    </citation>
    <scope>NUCLEOTIDE SEQUENCE</scope>
    <source>
        <tissue evidence="1">Leaf</tissue>
    </source>
</reference>
<sequence length="35" mass="4039">MNQPIINDRTAQLLKQLIQRLHFIDRKSGFVGEAS</sequence>
<protein>
    <submittedName>
        <fullName evidence="1">Calcineurin B-like protein 10 isoform X2</fullName>
    </submittedName>
</protein>
<accession>A0A2P2KLX6</accession>
<evidence type="ECO:0000313" key="1">
    <source>
        <dbReference type="EMBL" id="MBX06727.1"/>
    </source>
</evidence>
<dbReference type="EMBL" id="GGEC01026243">
    <property type="protein sequence ID" value="MBX06727.1"/>
    <property type="molecule type" value="Transcribed_RNA"/>
</dbReference>
<organism evidence="1">
    <name type="scientific">Rhizophora mucronata</name>
    <name type="common">Asiatic mangrove</name>
    <dbReference type="NCBI Taxonomy" id="61149"/>
    <lineage>
        <taxon>Eukaryota</taxon>
        <taxon>Viridiplantae</taxon>
        <taxon>Streptophyta</taxon>
        <taxon>Embryophyta</taxon>
        <taxon>Tracheophyta</taxon>
        <taxon>Spermatophyta</taxon>
        <taxon>Magnoliopsida</taxon>
        <taxon>eudicotyledons</taxon>
        <taxon>Gunneridae</taxon>
        <taxon>Pentapetalae</taxon>
        <taxon>rosids</taxon>
        <taxon>fabids</taxon>
        <taxon>Malpighiales</taxon>
        <taxon>Rhizophoraceae</taxon>
        <taxon>Rhizophora</taxon>
    </lineage>
</organism>
<name>A0A2P2KLX6_RHIMU</name>